<dbReference type="InterPro" id="IPR002481">
    <property type="entry name" value="FUR"/>
</dbReference>
<keyword evidence="6" id="KW-0805">Transcription regulation</keyword>
<evidence type="ECO:0000256" key="2">
    <source>
        <dbReference type="ARBA" id="ARBA00007957"/>
    </source>
</evidence>
<keyword evidence="7" id="KW-0238">DNA-binding</keyword>
<dbReference type="RefSeq" id="WP_204498401.1">
    <property type="nucleotide sequence ID" value="NZ_JAFBDR010000006.1"/>
</dbReference>
<dbReference type="Gene3D" id="1.10.10.10">
    <property type="entry name" value="Winged helix-like DNA-binding domain superfamily/Winged helix DNA-binding domain"/>
    <property type="match status" value="1"/>
</dbReference>
<name>A0ABS2MYN3_9BACI</name>
<dbReference type="SUPFAM" id="SSF46785">
    <property type="entry name" value="Winged helix' DNA-binding domain"/>
    <property type="match status" value="1"/>
</dbReference>
<evidence type="ECO:0000256" key="8">
    <source>
        <dbReference type="ARBA" id="ARBA00023163"/>
    </source>
</evidence>
<protein>
    <submittedName>
        <fullName evidence="9">Fur family zinc uptake transcriptional regulator</fullName>
    </submittedName>
</protein>
<keyword evidence="10" id="KW-1185">Reference proteome</keyword>
<reference evidence="9 10" key="1">
    <citation type="submission" date="2021-01" db="EMBL/GenBank/DDBJ databases">
        <title>Genomic Encyclopedia of Type Strains, Phase IV (KMG-IV): sequencing the most valuable type-strain genomes for metagenomic binning, comparative biology and taxonomic classification.</title>
        <authorList>
            <person name="Goeker M."/>
        </authorList>
    </citation>
    <scope>NUCLEOTIDE SEQUENCE [LARGE SCALE GENOMIC DNA]</scope>
    <source>
        <strain evidence="9 10">DSM 23711</strain>
    </source>
</reference>
<sequence length="135" mass="15963">MNVQEALTLLKNKGYKHTGKREDIISFFSSENRYRTAKDLLNYMEPNYQGISFDTIYRNLHLFHEVGILETTELNGEKHFRMKCDHQHHHHFICKDCGITKEIHKCPMDEIEEELKSFAIDSHKFEIYGLCPACQ</sequence>
<proteinExistence type="inferred from homology"/>
<accession>A0ABS2MYN3</accession>
<evidence type="ECO:0000256" key="4">
    <source>
        <dbReference type="ARBA" id="ARBA00022491"/>
    </source>
</evidence>
<evidence type="ECO:0000256" key="3">
    <source>
        <dbReference type="ARBA" id="ARBA00022490"/>
    </source>
</evidence>
<comment type="caution">
    <text evidence="9">The sequence shown here is derived from an EMBL/GenBank/DDBJ whole genome shotgun (WGS) entry which is preliminary data.</text>
</comment>
<keyword evidence="3" id="KW-0963">Cytoplasm</keyword>
<keyword evidence="5" id="KW-0862">Zinc</keyword>
<dbReference type="InterPro" id="IPR036390">
    <property type="entry name" value="WH_DNA-bd_sf"/>
</dbReference>
<evidence type="ECO:0000256" key="5">
    <source>
        <dbReference type="ARBA" id="ARBA00022833"/>
    </source>
</evidence>
<dbReference type="InterPro" id="IPR043135">
    <property type="entry name" value="Fur_C"/>
</dbReference>
<evidence type="ECO:0000313" key="10">
    <source>
        <dbReference type="Proteomes" id="UP001296943"/>
    </source>
</evidence>
<organism evidence="9 10">
    <name type="scientific">Aquibacillus albus</name>
    <dbReference type="NCBI Taxonomy" id="1168171"/>
    <lineage>
        <taxon>Bacteria</taxon>
        <taxon>Bacillati</taxon>
        <taxon>Bacillota</taxon>
        <taxon>Bacilli</taxon>
        <taxon>Bacillales</taxon>
        <taxon>Bacillaceae</taxon>
        <taxon>Aquibacillus</taxon>
    </lineage>
</organism>
<comment type="similarity">
    <text evidence="2">Belongs to the Fur family.</text>
</comment>
<gene>
    <name evidence="9" type="ORF">JOC48_001476</name>
</gene>
<evidence type="ECO:0000256" key="7">
    <source>
        <dbReference type="ARBA" id="ARBA00023125"/>
    </source>
</evidence>
<keyword evidence="8" id="KW-0804">Transcription</keyword>
<dbReference type="PANTHER" id="PTHR33202:SF1">
    <property type="entry name" value="FERRIC UPTAKE REGULATION PROTEIN"/>
    <property type="match status" value="1"/>
</dbReference>
<dbReference type="PANTHER" id="PTHR33202">
    <property type="entry name" value="ZINC UPTAKE REGULATION PROTEIN"/>
    <property type="match status" value="1"/>
</dbReference>
<dbReference type="EMBL" id="JAFBDR010000006">
    <property type="protein sequence ID" value="MBM7570996.1"/>
    <property type="molecule type" value="Genomic_DNA"/>
</dbReference>
<dbReference type="Gene3D" id="3.30.1490.190">
    <property type="match status" value="1"/>
</dbReference>
<dbReference type="Pfam" id="PF01475">
    <property type="entry name" value="FUR"/>
    <property type="match status" value="1"/>
</dbReference>
<dbReference type="Proteomes" id="UP001296943">
    <property type="component" value="Unassembled WGS sequence"/>
</dbReference>
<comment type="subcellular location">
    <subcellularLocation>
        <location evidence="1">Cytoplasm</location>
    </subcellularLocation>
</comment>
<dbReference type="CDD" id="cd07153">
    <property type="entry name" value="Fur_like"/>
    <property type="match status" value="1"/>
</dbReference>
<evidence type="ECO:0000256" key="6">
    <source>
        <dbReference type="ARBA" id="ARBA00023015"/>
    </source>
</evidence>
<evidence type="ECO:0000313" key="9">
    <source>
        <dbReference type="EMBL" id="MBM7570996.1"/>
    </source>
</evidence>
<keyword evidence="4" id="KW-0678">Repressor</keyword>
<evidence type="ECO:0000256" key="1">
    <source>
        <dbReference type="ARBA" id="ARBA00004496"/>
    </source>
</evidence>
<dbReference type="InterPro" id="IPR036388">
    <property type="entry name" value="WH-like_DNA-bd_sf"/>
</dbReference>